<keyword evidence="5" id="KW-0813">Transport</keyword>
<comment type="caution">
    <text evidence="7">The sequence shown here is derived from an EMBL/GenBank/DDBJ whole genome shotgun (WGS) entry which is preliminary data.</text>
</comment>
<reference evidence="7 8" key="1">
    <citation type="submission" date="2023-07" db="EMBL/GenBank/DDBJ databases">
        <title>Genomic Encyclopedia of Type Strains, Phase IV (KMG-IV): sequencing the most valuable type-strain genomes for metagenomic binning, comparative biology and taxonomic classification.</title>
        <authorList>
            <person name="Goeker M."/>
        </authorList>
    </citation>
    <scope>NUCLEOTIDE SEQUENCE [LARGE SCALE GENOMIC DNA]</scope>
    <source>
        <strain evidence="7 8">DSM 23494</strain>
    </source>
</reference>
<comment type="caution">
    <text evidence="5">Lacks conserved residue(s) required for the propagation of feature annotation.</text>
</comment>
<keyword evidence="8" id="KW-1185">Reference proteome</keyword>
<evidence type="ECO:0000313" key="8">
    <source>
        <dbReference type="Proteomes" id="UP001238088"/>
    </source>
</evidence>
<feature type="transmembrane region" description="Helical" evidence="5">
    <location>
        <begin position="89"/>
        <end position="117"/>
    </location>
</feature>
<dbReference type="PRINTS" id="PR00164">
    <property type="entry name" value="ABC2TRNSPORT"/>
</dbReference>
<keyword evidence="2 5" id="KW-0812">Transmembrane</keyword>
<dbReference type="InterPro" id="IPR047817">
    <property type="entry name" value="ABC2_TM_bact-type"/>
</dbReference>
<evidence type="ECO:0000256" key="5">
    <source>
        <dbReference type="RuleBase" id="RU361157"/>
    </source>
</evidence>
<dbReference type="PIRSF" id="PIRSF006648">
    <property type="entry name" value="DrrB"/>
    <property type="match status" value="1"/>
</dbReference>
<dbReference type="PROSITE" id="PS51012">
    <property type="entry name" value="ABC_TM2"/>
    <property type="match status" value="1"/>
</dbReference>
<dbReference type="InterPro" id="IPR000412">
    <property type="entry name" value="ABC_2_transport"/>
</dbReference>
<keyword evidence="4 5" id="KW-0472">Membrane</keyword>
<feature type="transmembrane region" description="Helical" evidence="5">
    <location>
        <begin position="123"/>
        <end position="147"/>
    </location>
</feature>
<keyword evidence="3 5" id="KW-1133">Transmembrane helix</keyword>
<feature type="transmembrane region" description="Helical" evidence="5">
    <location>
        <begin position="20"/>
        <end position="38"/>
    </location>
</feature>
<accession>A0ABU0ACU6</accession>
<comment type="subcellular location">
    <subcellularLocation>
        <location evidence="5">Cell membrane</location>
        <topology evidence="5">Multi-pass membrane protein</topology>
    </subcellularLocation>
    <subcellularLocation>
        <location evidence="1">Membrane</location>
        <topology evidence="1">Multi-pass membrane protein</topology>
    </subcellularLocation>
</comment>
<keyword evidence="5" id="KW-1003">Cell membrane</keyword>
<comment type="similarity">
    <text evidence="5">Belongs to the ABC-2 integral membrane protein family.</text>
</comment>
<gene>
    <name evidence="7" type="ORF">J2S17_000938</name>
</gene>
<evidence type="ECO:0000313" key="7">
    <source>
        <dbReference type="EMBL" id="MDQ0269068.1"/>
    </source>
</evidence>
<name>A0ABU0ACU6_9BACI</name>
<feature type="transmembrane region" description="Helical" evidence="5">
    <location>
        <begin position="212"/>
        <end position="234"/>
    </location>
</feature>
<proteinExistence type="inferred from homology"/>
<dbReference type="PANTHER" id="PTHR43027">
    <property type="entry name" value="DOXORUBICIN RESISTANCE ABC TRANSPORTER PERMEASE PROTEIN DRRC-RELATED"/>
    <property type="match status" value="1"/>
</dbReference>
<dbReference type="InterPro" id="IPR013525">
    <property type="entry name" value="ABC2_TM"/>
</dbReference>
<dbReference type="Proteomes" id="UP001238088">
    <property type="component" value="Unassembled WGS sequence"/>
</dbReference>
<dbReference type="InterPro" id="IPR052902">
    <property type="entry name" value="ABC-2_transporter"/>
</dbReference>
<dbReference type="PANTHER" id="PTHR43027:SF1">
    <property type="entry name" value="DOXORUBICIN RESISTANCE ABC TRANSPORTER PERMEASE PROTEIN DRRC-RELATED"/>
    <property type="match status" value="1"/>
</dbReference>
<evidence type="ECO:0000256" key="2">
    <source>
        <dbReference type="ARBA" id="ARBA00022692"/>
    </source>
</evidence>
<dbReference type="Pfam" id="PF01061">
    <property type="entry name" value="ABC2_membrane"/>
    <property type="match status" value="1"/>
</dbReference>
<evidence type="ECO:0000256" key="4">
    <source>
        <dbReference type="ARBA" id="ARBA00023136"/>
    </source>
</evidence>
<feature type="domain" description="ABC transmembrane type-2" evidence="6">
    <location>
        <begin position="14"/>
        <end position="237"/>
    </location>
</feature>
<evidence type="ECO:0000256" key="1">
    <source>
        <dbReference type="ARBA" id="ARBA00004141"/>
    </source>
</evidence>
<dbReference type="RefSeq" id="WP_307472341.1">
    <property type="nucleotide sequence ID" value="NZ_JAUSUB010000003.1"/>
</dbReference>
<protein>
    <recommendedName>
        <fullName evidence="5">Transport permease protein</fullName>
    </recommendedName>
</protein>
<feature type="transmembrane region" description="Helical" evidence="5">
    <location>
        <begin position="44"/>
        <end position="69"/>
    </location>
</feature>
<dbReference type="EMBL" id="JAUSUB010000003">
    <property type="protein sequence ID" value="MDQ0269068.1"/>
    <property type="molecule type" value="Genomic_DNA"/>
</dbReference>
<evidence type="ECO:0000256" key="3">
    <source>
        <dbReference type="ARBA" id="ARBA00022989"/>
    </source>
</evidence>
<organism evidence="7 8">
    <name type="scientific">Cytobacillus purgationiresistens</name>
    <dbReference type="NCBI Taxonomy" id="863449"/>
    <lineage>
        <taxon>Bacteria</taxon>
        <taxon>Bacillati</taxon>
        <taxon>Bacillota</taxon>
        <taxon>Bacilli</taxon>
        <taxon>Bacillales</taxon>
        <taxon>Bacillaceae</taxon>
        <taxon>Cytobacillus</taxon>
    </lineage>
</organism>
<evidence type="ECO:0000259" key="6">
    <source>
        <dbReference type="PROSITE" id="PS51012"/>
    </source>
</evidence>
<sequence length="252" mass="28093">MITVILRSMMITSIRDKISLFYALVFPLIIMVVLASFFDKNHANVTILTSVTAIGTMFWGMQGIAFQVFSQKNKGVYQLLKLTPVSPIIFISIMILARTAIGVVLNMGIWIIGMIYFKLDFSYQSILLPVPIIIIATLCFTAFGFVIGHLAKNEGQVNMLANFIQLPLLFLSEAFYSLQQAPEWIQAIAKILPFGYFTEGLKGAVTAGQEEVLLGMLVPFIYMLFALLMAVFTFKRGINFGNQSFLKKKTAG</sequence>